<dbReference type="AlphaFoldDB" id="A0A1I8I469"/>
<reference evidence="3" key="1">
    <citation type="submission" date="2016-11" db="UniProtKB">
        <authorList>
            <consortium name="WormBaseParasite"/>
        </authorList>
    </citation>
    <scope>IDENTIFICATION</scope>
</reference>
<sequence length="222" mass="24110">ACPVKKLKICYLLPLQQVISFSSQTMFKEEAVWPTYTYFNMGRGTSVTLHDRFTRLKLQAAYLAEKNLSLQNLDGNQRRPDDAASQEAGRRGFGAKSEPTDRWRGVADGRVQRRHQGFHGGANSAGSGGGSVGGTGGSGGGCRISQAFRSALKGSDRGTAERWLGSGCHSNSSVIEASHAQRPVGANSNWRRPERRVPCRRELDRDIDQYMSGGQSSSEDSG</sequence>
<proteinExistence type="predicted"/>
<dbReference type="WBParaSite" id="maker-uti_cns_0009875-snap-gene-0.2-mRNA-1">
    <property type="protein sequence ID" value="maker-uti_cns_0009875-snap-gene-0.2-mRNA-1"/>
    <property type="gene ID" value="maker-uti_cns_0009875-snap-gene-0.2"/>
</dbReference>
<protein>
    <submittedName>
        <fullName evidence="3">FoP_duplication domain-containing protein</fullName>
    </submittedName>
</protein>
<evidence type="ECO:0000313" key="3">
    <source>
        <dbReference type="WBParaSite" id="maker-uti_cns_0009875-snap-gene-0.2-mRNA-1"/>
    </source>
</evidence>
<feature type="region of interest" description="Disordered" evidence="1">
    <location>
        <begin position="174"/>
        <end position="222"/>
    </location>
</feature>
<evidence type="ECO:0000313" key="2">
    <source>
        <dbReference type="Proteomes" id="UP000095280"/>
    </source>
</evidence>
<feature type="compositionally biased region" description="Polar residues" evidence="1">
    <location>
        <begin position="212"/>
        <end position="222"/>
    </location>
</feature>
<evidence type="ECO:0000256" key="1">
    <source>
        <dbReference type="SAM" id="MobiDB-lite"/>
    </source>
</evidence>
<feature type="compositionally biased region" description="Basic and acidic residues" evidence="1">
    <location>
        <begin position="191"/>
        <end position="208"/>
    </location>
</feature>
<dbReference type="Proteomes" id="UP000095280">
    <property type="component" value="Unplaced"/>
</dbReference>
<feature type="compositionally biased region" description="Gly residues" evidence="1">
    <location>
        <begin position="126"/>
        <end position="138"/>
    </location>
</feature>
<keyword evidence="2" id="KW-1185">Reference proteome</keyword>
<feature type="region of interest" description="Disordered" evidence="1">
    <location>
        <begin position="116"/>
        <end position="138"/>
    </location>
</feature>
<feature type="region of interest" description="Disordered" evidence="1">
    <location>
        <begin position="73"/>
        <end position="103"/>
    </location>
</feature>
<accession>A0A1I8I469</accession>
<name>A0A1I8I469_9PLAT</name>
<organism evidence="2 3">
    <name type="scientific">Macrostomum lignano</name>
    <dbReference type="NCBI Taxonomy" id="282301"/>
    <lineage>
        <taxon>Eukaryota</taxon>
        <taxon>Metazoa</taxon>
        <taxon>Spiralia</taxon>
        <taxon>Lophotrochozoa</taxon>
        <taxon>Platyhelminthes</taxon>
        <taxon>Rhabditophora</taxon>
        <taxon>Macrostomorpha</taxon>
        <taxon>Macrostomida</taxon>
        <taxon>Macrostomidae</taxon>
        <taxon>Macrostomum</taxon>
    </lineage>
</organism>